<organism evidence="2 3">
    <name type="scientific">Mariniphaga sediminis</name>
    <dbReference type="NCBI Taxonomy" id="1628158"/>
    <lineage>
        <taxon>Bacteria</taxon>
        <taxon>Pseudomonadati</taxon>
        <taxon>Bacteroidota</taxon>
        <taxon>Bacteroidia</taxon>
        <taxon>Marinilabiliales</taxon>
        <taxon>Prolixibacteraceae</taxon>
        <taxon>Mariniphaga</taxon>
    </lineage>
</organism>
<dbReference type="InterPro" id="IPR029045">
    <property type="entry name" value="ClpP/crotonase-like_dom_sf"/>
</dbReference>
<dbReference type="Gene3D" id="3.90.226.10">
    <property type="entry name" value="2-enoyl-CoA Hydratase, Chain A, domain 1"/>
    <property type="match status" value="1"/>
</dbReference>
<dbReference type="PANTHER" id="PTHR32060">
    <property type="entry name" value="TAIL-SPECIFIC PROTEASE"/>
    <property type="match status" value="1"/>
</dbReference>
<dbReference type="Pfam" id="PF03572">
    <property type="entry name" value="Peptidase_S41"/>
    <property type="match status" value="1"/>
</dbReference>
<dbReference type="SMART" id="SM00245">
    <property type="entry name" value="TSPc"/>
    <property type="match status" value="1"/>
</dbReference>
<sequence length="489" mass="55402">MKDDMKVRRNIKKQLTKIVFLIFSIIIATGCSEHPLPIPDPHKQKVPPLTRKVNAFIESAMNDIYLWYKEVPNIDIRYERDPKAYFNKLLYEEDKWSYITDDIDALEKSFEGVETTYGYSLTFGRFKNTGDIFAIVEYVYPDTPASEAGLERGNIIVLMNNADISDENYTDLLYAESLNITLGILGEGGISVDPNSTVSMTAREMNLDPVFITDVLEHGGHKIGYLFYAQYIENFNPRLNEAFQYFKNEQITDLVIDLRYNLGGGTAAASYLCSLVAPLNVVNEEETLVTLQWNDKYQQHWESINDTRNLKITFTKNPTAKLGLNKLHILTGASTASASELTITGLRPYMEVITVGEKTYGKYTGSITLKPEYFYKDSAYYEDFDNWGIQPIVLKYANSLGETDFKNGFSPDIPVEDDLFSGIPLGNMQDPLLKAAVEDITGTEIIAMKKASMTIPYTIFDRGFSKFDANKREVLFEQADTGNLVKEKK</sequence>
<dbReference type="GO" id="GO:0006508">
    <property type="term" value="P:proteolysis"/>
    <property type="evidence" value="ECO:0007669"/>
    <property type="project" value="InterPro"/>
</dbReference>
<dbReference type="GO" id="GO:0008236">
    <property type="term" value="F:serine-type peptidase activity"/>
    <property type="evidence" value="ECO:0007669"/>
    <property type="project" value="InterPro"/>
</dbReference>
<accession>A0A399CT29</accession>
<dbReference type="Proteomes" id="UP000266441">
    <property type="component" value="Unassembled WGS sequence"/>
</dbReference>
<dbReference type="SUPFAM" id="SSF50156">
    <property type="entry name" value="PDZ domain-like"/>
    <property type="match status" value="1"/>
</dbReference>
<evidence type="ECO:0000313" key="2">
    <source>
        <dbReference type="EMBL" id="RIH62787.1"/>
    </source>
</evidence>
<protein>
    <recommendedName>
        <fullName evidence="1">PDZ domain-containing protein</fullName>
    </recommendedName>
</protein>
<dbReference type="Gene3D" id="3.30.750.170">
    <property type="match status" value="1"/>
</dbReference>
<dbReference type="CDD" id="cd07561">
    <property type="entry name" value="Peptidase_S41_CPP_like"/>
    <property type="match status" value="1"/>
</dbReference>
<reference evidence="2 3" key="1">
    <citation type="journal article" date="2015" name="Int. J. Syst. Evol. Microbiol.">
        <title>Mariniphaga sediminis sp. nov., isolated from coastal sediment.</title>
        <authorList>
            <person name="Wang F.Q."/>
            <person name="Shen Q.Y."/>
            <person name="Chen G.J."/>
            <person name="Du Z.J."/>
        </authorList>
    </citation>
    <scope>NUCLEOTIDE SEQUENCE [LARGE SCALE GENOMIC DNA]</scope>
    <source>
        <strain evidence="2 3">SY21</strain>
    </source>
</reference>
<feature type="domain" description="PDZ" evidence="1">
    <location>
        <begin position="103"/>
        <end position="188"/>
    </location>
</feature>
<evidence type="ECO:0000259" key="1">
    <source>
        <dbReference type="PROSITE" id="PS50106"/>
    </source>
</evidence>
<gene>
    <name evidence="2" type="ORF">D1164_23065</name>
</gene>
<dbReference type="PROSITE" id="PS50106">
    <property type="entry name" value="PDZ"/>
    <property type="match status" value="1"/>
</dbReference>
<dbReference type="EMBL" id="QWET01000037">
    <property type="protein sequence ID" value="RIH62787.1"/>
    <property type="molecule type" value="Genomic_DNA"/>
</dbReference>
<keyword evidence="3" id="KW-1185">Reference proteome</keyword>
<dbReference type="OrthoDB" id="7168509at2"/>
<dbReference type="InterPro" id="IPR041613">
    <property type="entry name" value="Pept_S41_N"/>
</dbReference>
<evidence type="ECO:0000313" key="3">
    <source>
        <dbReference type="Proteomes" id="UP000266441"/>
    </source>
</evidence>
<proteinExistence type="predicted"/>
<dbReference type="AlphaFoldDB" id="A0A399CT29"/>
<dbReference type="Gene3D" id="2.30.42.10">
    <property type="match status" value="1"/>
</dbReference>
<dbReference type="SUPFAM" id="SSF52096">
    <property type="entry name" value="ClpP/crotonase"/>
    <property type="match status" value="1"/>
</dbReference>
<dbReference type="GO" id="GO:0007165">
    <property type="term" value="P:signal transduction"/>
    <property type="evidence" value="ECO:0007669"/>
    <property type="project" value="TreeGrafter"/>
</dbReference>
<dbReference type="PANTHER" id="PTHR32060:SF30">
    <property type="entry name" value="CARBOXY-TERMINAL PROCESSING PROTEASE CTPA"/>
    <property type="match status" value="1"/>
</dbReference>
<name>A0A399CT29_9BACT</name>
<dbReference type="GO" id="GO:0030288">
    <property type="term" value="C:outer membrane-bounded periplasmic space"/>
    <property type="evidence" value="ECO:0007669"/>
    <property type="project" value="TreeGrafter"/>
</dbReference>
<dbReference type="InterPro" id="IPR005151">
    <property type="entry name" value="Tail-specific_protease"/>
</dbReference>
<dbReference type="Pfam" id="PF18294">
    <property type="entry name" value="Pept_S41_N"/>
    <property type="match status" value="1"/>
</dbReference>
<dbReference type="InterPro" id="IPR036034">
    <property type="entry name" value="PDZ_sf"/>
</dbReference>
<comment type="caution">
    <text evidence="2">The sequence shown here is derived from an EMBL/GenBank/DDBJ whole genome shotgun (WGS) entry which is preliminary data.</text>
</comment>
<dbReference type="PROSITE" id="PS51257">
    <property type="entry name" value="PROKAR_LIPOPROTEIN"/>
    <property type="match status" value="1"/>
</dbReference>
<dbReference type="InterPro" id="IPR001478">
    <property type="entry name" value="PDZ"/>
</dbReference>
<dbReference type="GO" id="GO:0004175">
    <property type="term" value="F:endopeptidase activity"/>
    <property type="evidence" value="ECO:0007669"/>
    <property type="project" value="TreeGrafter"/>
</dbReference>